<dbReference type="Pfam" id="PF00015">
    <property type="entry name" value="MCPsignal"/>
    <property type="match status" value="1"/>
</dbReference>
<dbReference type="InterPro" id="IPR051310">
    <property type="entry name" value="MCP_chemotaxis"/>
</dbReference>
<dbReference type="CDD" id="cd06225">
    <property type="entry name" value="HAMP"/>
    <property type="match status" value="1"/>
</dbReference>
<evidence type="ECO:0000256" key="5">
    <source>
        <dbReference type="ARBA" id="ARBA00022989"/>
    </source>
</evidence>
<gene>
    <name evidence="12" type="ORF">ACFPO9_16320</name>
</gene>
<keyword evidence="2" id="KW-1003">Cell membrane</keyword>
<dbReference type="InterPro" id="IPR033480">
    <property type="entry name" value="sCache_2"/>
</dbReference>
<keyword evidence="8" id="KW-0807">Transducer</keyword>
<dbReference type="EMBL" id="JBHSMZ010000012">
    <property type="protein sequence ID" value="MFC5550080.1"/>
    <property type="molecule type" value="Genomic_DNA"/>
</dbReference>
<dbReference type="SMART" id="SM01049">
    <property type="entry name" value="Cache_2"/>
    <property type="match status" value="1"/>
</dbReference>
<feature type="transmembrane region" description="Helical" evidence="9">
    <location>
        <begin position="192"/>
        <end position="210"/>
    </location>
</feature>
<dbReference type="SUPFAM" id="SSF58104">
    <property type="entry name" value="Methyl-accepting chemotaxis protein (MCP) signaling domain"/>
    <property type="match status" value="1"/>
</dbReference>
<dbReference type="RefSeq" id="WP_379772186.1">
    <property type="nucleotide sequence ID" value="NZ_JBHSMZ010000012.1"/>
</dbReference>
<keyword evidence="13" id="KW-1185">Reference proteome</keyword>
<dbReference type="PRINTS" id="PR00260">
    <property type="entry name" value="CHEMTRNSDUCR"/>
</dbReference>
<feature type="transmembrane region" description="Helical" evidence="9">
    <location>
        <begin position="167"/>
        <end position="186"/>
    </location>
</feature>
<comment type="similarity">
    <text evidence="7">Belongs to the methyl-accepting chemotaxis (MCP) protein family.</text>
</comment>
<evidence type="ECO:0000313" key="13">
    <source>
        <dbReference type="Proteomes" id="UP001596086"/>
    </source>
</evidence>
<evidence type="ECO:0000256" key="4">
    <source>
        <dbReference type="ARBA" id="ARBA00022692"/>
    </source>
</evidence>
<protein>
    <submittedName>
        <fullName evidence="12">Methyl-accepting chemotaxis protein</fullName>
    </submittedName>
</protein>
<sequence length="514" mass="53887">MNRFSSLNIARKLGLLTLITGLGIAAVAAGFLVSERQLIGDERGRAVRQAVEVAGGVIARYEQLAASGALPADQARHEALEALRALRYDGQEYFWVNDMQPRMLMHPNTKLEGKDVGDMTDPNGLYLFRVMVDVAKNQGGGFIAYMWPKPGSDKPVPKISYVKAVPGWGWVVGSGVYLDAIGAVFWPRVIGFSLAAALLSGVLMLAGHLISRSIRLPLARAVTLANTVAAGDLTTVIEARGQDETAQLLRALREMNDSLSGIVGEVDAGIRTIASASTQIASGNQDLSSRTEQQAGALQETAATMEELTGAVQQNAANARHASSLASSASEVAQRGGLVVGRVVETMDAIHGSAQRIADIIGVIDGIAFQTNILALNAAVEAARAGEQGRGFAVVAGEVRALAQRSAAAAREVRSLIDDSVRKVDDGSALVRQAGDTMREIVASVDRVNGIIGEIAGASEQQQEGIGQVNQAIAGMDDATQQNAALVEQAAAAAAAMNEQAQRLSEVFSAFKVA</sequence>
<dbReference type="Pfam" id="PF17200">
    <property type="entry name" value="sCache_2"/>
    <property type="match status" value="1"/>
</dbReference>
<accession>A0ABW0S2X7</accession>
<evidence type="ECO:0000259" key="10">
    <source>
        <dbReference type="PROSITE" id="PS50111"/>
    </source>
</evidence>
<keyword evidence="6 9" id="KW-0472">Membrane</keyword>
<evidence type="ECO:0000259" key="11">
    <source>
        <dbReference type="PROSITE" id="PS50885"/>
    </source>
</evidence>
<evidence type="ECO:0000256" key="2">
    <source>
        <dbReference type="ARBA" id="ARBA00022475"/>
    </source>
</evidence>
<keyword evidence="4 9" id="KW-0812">Transmembrane</keyword>
<keyword evidence="5 9" id="KW-1133">Transmembrane helix</keyword>
<name>A0ABW0S2X7_9BURK</name>
<dbReference type="Gene3D" id="1.10.287.950">
    <property type="entry name" value="Methyl-accepting chemotaxis protein"/>
    <property type="match status" value="1"/>
</dbReference>
<dbReference type="InterPro" id="IPR004090">
    <property type="entry name" value="Chemotax_Me-accpt_rcpt"/>
</dbReference>
<dbReference type="SMART" id="SM00304">
    <property type="entry name" value="HAMP"/>
    <property type="match status" value="1"/>
</dbReference>
<feature type="domain" description="Methyl-accepting transducer" evidence="10">
    <location>
        <begin position="269"/>
        <end position="498"/>
    </location>
</feature>
<dbReference type="PANTHER" id="PTHR43531">
    <property type="entry name" value="PROTEIN ICFG"/>
    <property type="match status" value="1"/>
</dbReference>
<dbReference type="Proteomes" id="UP001596086">
    <property type="component" value="Unassembled WGS sequence"/>
</dbReference>
<evidence type="ECO:0000313" key="12">
    <source>
        <dbReference type="EMBL" id="MFC5550080.1"/>
    </source>
</evidence>
<dbReference type="InterPro" id="IPR004089">
    <property type="entry name" value="MCPsignal_dom"/>
</dbReference>
<proteinExistence type="inferred from homology"/>
<organism evidence="12 13">
    <name type="scientific">Massilia aerilata</name>
    <dbReference type="NCBI Taxonomy" id="453817"/>
    <lineage>
        <taxon>Bacteria</taxon>
        <taxon>Pseudomonadati</taxon>
        <taxon>Pseudomonadota</taxon>
        <taxon>Betaproteobacteria</taxon>
        <taxon>Burkholderiales</taxon>
        <taxon>Oxalobacteraceae</taxon>
        <taxon>Telluria group</taxon>
        <taxon>Massilia</taxon>
    </lineage>
</organism>
<dbReference type="Pfam" id="PF00672">
    <property type="entry name" value="HAMP"/>
    <property type="match status" value="1"/>
</dbReference>
<reference evidence="13" key="1">
    <citation type="journal article" date="2019" name="Int. J. Syst. Evol. Microbiol.">
        <title>The Global Catalogue of Microorganisms (GCM) 10K type strain sequencing project: providing services to taxonomists for standard genome sequencing and annotation.</title>
        <authorList>
            <consortium name="The Broad Institute Genomics Platform"/>
            <consortium name="The Broad Institute Genome Sequencing Center for Infectious Disease"/>
            <person name="Wu L."/>
            <person name="Ma J."/>
        </authorList>
    </citation>
    <scope>NUCLEOTIDE SEQUENCE [LARGE SCALE GENOMIC DNA]</scope>
    <source>
        <strain evidence="13">CGMCC 4.5798</strain>
    </source>
</reference>
<evidence type="ECO:0000256" key="1">
    <source>
        <dbReference type="ARBA" id="ARBA00004651"/>
    </source>
</evidence>
<evidence type="ECO:0000256" key="6">
    <source>
        <dbReference type="ARBA" id="ARBA00023136"/>
    </source>
</evidence>
<feature type="domain" description="HAMP" evidence="11">
    <location>
        <begin position="212"/>
        <end position="264"/>
    </location>
</feature>
<feature type="transmembrane region" description="Helical" evidence="9">
    <location>
        <begin position="13"/>
        <end position="33"/>
    </location>
</feature>
<evidence type="ECO:0000256" key="9">
    <source>
        <dbReference type="SAM" id="Phobius"/>
    </source>
</evidence>
<comment type="caution">
    <text evidence="12">The sequence shown here is derived from an EMBL/GenBank/DDBJ whole genome shotgun (WGS) entry which is preliminary data.</text>
</comment>
<evidence type="ECO:0000256" key="7">
    <source>
        <dbReference type="ARBA" id="ARBA00029447"/>
    </source>
</evidence>
<dbReference type="Gene3D" id="3.30.450.20">
    <property type="entry name" value="PAS domain"/>
    <property type="match status" value="1"/>
</dbReference>
<evidence type="ECO:0000256" key="8">
    <source>
        <dbReference type="PROSITE-ProRule" id="PRU00284"/>
    </source>
</evidence>
<dbReference type="PROSITE" id="PS50885">
    <property type="entry name" value="HAMP"/>
    <property type="match status" value="1"/>
</dbReference>
<evidence type="ECO:0000256" key="3">
    <source>
        <dbReference type="ARBA" id="ARBA00022481"/>
    </source>
</evidence>
<comment type="subcellular location">
    <subcellularLocation>
        <location evidence="1">Cell membrane</location>
        <topology evidence="1">Multi-pass membrane protein</topology>
    </subcellularLocation>
</comment>
<keyword evidence="3" id="KW-0488">Methylation</keyword>
<dbReference type="PROSITE" id="PS50111">
    <property type="entry name" value="CHEMOTAXIS_TRANSDUC_2"/>
    <property type="match status" value="1"/>
</dbReference>
<dbReference type="SMART" id="SM00283">
    <property type="entry name" value="MA"/>
    <property type="match status" value="1"/>
</dbReference>
<dbReference type="PANTHER" id="PTHR43531:SF14">
    <property type="entry name" value="METHYL-ACCEPTING CHEMOTAXIS PROTEIN I-RELATED"/>
    <property type="match status" value="1"/>
</dbReference>
<dbReference type="InterPro" id="IPR003660">
    <property type="entry name" value="HAMP_dom"/>
</dbReference>